<feature type="transmembrane region" description="Helical" evidence="2">
    <location>
        <begin position="18"/>
        <end position="36"/>
    </location>
</feature>
<protein>
    <submittedName>
        <fullName evidence="3">Uncharacterized protein</fullName>
    </submittedName>
</protein>
<evidence type="ECO:0000256" key="2">
    <source>
        <dbReference type="SAM" id="Phobius"/>
    </source>
</evidence>
<keyword evidence="4" id="KW-1185">Reference proteome</keyword>
<evidence type="ECO:0000256" key="1">
    <source>
        <dbReference type="SAM" id="MobiDB-lite"/>
    </source>
</evidence>
<dbReference type="InterPro" id="IPR038921">
    <property type="entry name" value="YOR389W-like"/>
</dbReference>
<gene>
    <name evidence="3" type="ORF">C8A04DRAFT_35205</name>
</gene>
<dbReference type="PANTHER" id="PTHR35204:SF1">
    <property type="entry name" value="ENTEROTOXIN"/>
    <property type="match status" value="1"/>
</dbReference>
<evidence type="ECO:0000313" key="3">
    <source>
        <dbReference type="EMBL" id="KAK4146224.1"/>
    </source>
</evidence>
<reference evidence="3" key="1">
    <citation type="journal article" date="2023" name="Mol. Phylogenet. Evol.">
        <title>Genome-scale phylogeny and comparative genomics of the fungal order Sordariales.</title>
        <authorList>
            <person name="Hensen N."/>
            <person name="Bonometti L."/>
            <person name="Westerberg I."/>
            <person name="Brannstrom I.O."/>
            <person name="Guillou S."/>
            <person name="Cros-Aarteil S."/>
            <person name="Calhoun S."/>
            <person name="Haridas S."/>
            <person name="Kuo A."/>
            <person name="Mondo S."/>
            <person name="Pangilinan J."/>
            <person name="Riley R."/>
            <person name="LaButti K."/>
            <person name="Andreopoulos B."/>
            <person name="Lipzen A."/>
            <person name="Chen C."/>
            <person name="Yan M."/>
            <person name="Daum C."/>
            <person name="Ng V."/>
            <person name="Clum A."/>
            <person name="Steindorff A."/>
            <person name="Ohm R.A."/>
            <person name="Martin F."/>
            <person name="Silar P."/>
            <person name="Natvig D.O."/>
            <person name="Lalanne C."/>
            <person name="Gautier V."/>
            <person name="Ament-Velasquez S.L."/>
            <person name="Kruys A."/>
            <person name="Hutchinson M.I."/>
            <person name="Powell A.J."/>
            <person name="Barry K."/>
            <person name="Miller A.N."/>
            <person name="Grigoriev I.V."/>
            <person name="Debuchy R."/>
            <person name="Gladieux P."/>
            <person name="Hiltunen Thoren M."/>
            <person name="Johannesson H."/>
        </authorList>
    </citation>
    <scope>NUCLEOTIDE SEQUENCE</scope>
    <source>
        <strain evidence="3">CBS 141.50</strain>
    </source>
</reference>
<proteinExistence type="predicted"/>
<keyword evidence="2" id="KW-0472">Membrane</keyword>
<keyword evidence="2" id="KW-0812">Transmembrane</keyword>
<dbReference type="RefSeq" id="XP_062639595.1">
    <property type="nucleotide sequence ID" value="XM_062783080.1"/>
</dbReference>
<dbReference type="GeneID" id="87819693"/>
<dbReference type="EMBL" id="MU853563">
    <property type="protein sequence ID" value="KAK4146224.1"/>
    <property type="molecule type" value="Genomic_DNA"/>
</dbReference>
<feature type="compositionally biased region" description="Basic and acidic residues" evidence="1">
    <location>
        <begin position="574"/>
        <end position="587"/>
    </location>
</feature>
<dbReference type="AlphaFoldDB" id="A0AAN6V852"/>
<organism evidence="3 4">
    <name type="scientific">Dichotomopilus funicola</name>
    <dbReference type="NCBI Taxonomy" id="1934379"/>
    <lineage>
        <taxon>Eukaryota</taxon>
        <taxon>Fungi</taxon>
        <taxon>Dikarya</taxon>
        <taxon>Ascomycota</taxon>
        <taxon>Pezizomycotina</taxon>
        <taxon>Sordariomycetes</taxon>
        <taxon>Sordariomycetidae</taxon>
        <taxon>Sordariales</taxon>
        <taxon>Chaetomiaceae</taxon>
        <taxon>Dichotomopilus</taxon>
    </lineage>
</organism>
<dbReference type="PANTHER" id="PTHR35204">
    <property type="entry name" value="YALI0A21131P"/>
    <property type="match status" value="1"/>
</dbReference>
<feature type="region of interest" description="Disordered" evidence="1">
    <location>
        <begin position="574"/>
        <end position="596"/>
    </location>
</feature>
<sequence length="596" mass="66820">MSAPTITRDRTRSHIHHLFLLCVIILGAASLLWAPHISSWHPPPLHIQVKPSHAATDVSAVAPFIFDSIQGLLKQWPNSYAPNGHSIVAGVVPANTALYHARQRASRPSKPTFFAFDAEMSVGIYGGSGHSILDVYSTTRPLNIIYFDGQSATLTSAGTLDSQMAVLQRHVPLYPPYNLVYDEDQRKFDLCRLAADLGIDGIVRMNAGFEVLICDFDASKVRALFATNNSVPNPEAENTSLPHDPNRQPPRGYGNVFAEQGSFEWLRSASWHYEIPEPRIKLDLCRMVSFYDPALSSLADAHHGGIVGNQTYENGWGLRRGHRLLEIDEDDVKLVRAWLKEDMASSSSPSLSVGAGCSGIDWHAMFAVIQAQHGTRAREIAAVFEWNRETEQEQNAIVTRVHELSHAVLSAYVEYSSSTPKELAITRCSSMHTMLLDPSTLARSERLLYHVVETVLKKLCTWEWDLFEWSEGHTSKYLANNKSTKFRITARDASLLDEINEYRQQTTEVLNWMGWDTWTQCERQCGPSELCAIPAWPVVYAPGLPQGGIYAGSNPRLTDEETREFWRPKCVDRTDFDRGGGRGREPDYQLPDVPPY</sequence>
<comment type="caution">
    <text evidence="3">The sequence shown here is derived from an EMBL/GenBank/DDBJ whole genome shotgun (WGS) entry which is preliminary data.</text>
</comment>
<evidence type="ECO:0000313" key="4">
    <source>
        <dbReference type="Proteomes" id="UP001302676"/>
    </source>
</evidence>
<keyword evidence="2" id="KW-1133">Transmembrane helix</keyword>
<dbReference type="Proteomes" id="UP001302676">
    <property type="component" value="Unassembled WGS sequence"/>
</dbReference>
<name>A0AAN6V852_9PEZI</name>
<reference evidence="3" key="2">
    <citation type="submission" date="2023-05" db="EMBL/GenBank/DDBJ databases">
        <authorList>
            <consortium name="Lawrence Berkeley National Laboratory"/>
            <person name="Steindorff A."/>
            <person name="Hensen N."/>
            <person name="Bonometti L."/>
            <person name="Westerberg I."/>
            <person name="Brannstrom I.O."/>
            <person name="Guillou S."/>
            <person name="Cros-Aarteil S."/>
            <person name="Calhoun S."/>
            <person name="Haridas S."/>
            <person name="Kuo A."/>
            <person name="Mondo S."/>
            <person name="Pangilinan J."/>
            <person name="Riley R."/>
            <person name="Labutti K."/>
            <person name="Andreopoulos B."/>
            <person name="Lipzen A."/>
            <person name="Chen C."/>
            <person name="Yanf M."/>
            <person name="Daum C."/>
            <person name="Ng V."/>
            <person name="Clum A."/>
            <person name="Ohm R."/>
            <person name="Martin F."/>
            <person name="Silar P."/>
            <person name="Natvig D."/>
            <person name="Lalanne C."/>
            <person name="Gautier V."/>
            <person name="Ament-Velasquez S.L."/>
            <person name="Kruys A."/>
            <person name="Hutchinson M.I."/>
            <person name="Powell A.J."/>
            <person name="Barry K."/>
            <person name="Miller A.N."/>
            <person name="Grigoriev I.V."/>
            <person name="Debuchy R."/>
            <person name="Gladieux P."/>
            <person name="Thoren M.H."/>
            <person name="Johannesson H."/>
        </authorList>
    </citation>
    <scope>NUCLEOTIDE SEQUENCE</scope>
    <source>
        <strain evidence="3">CBS 141.50</strain>
    </source>
</reference>
<accession>A0AAN6V852</accession>